<dbReference type="GO" id="GO:0016282">
    <property type="term" value="C:eukaryotic 43S preinitiation complex"/>
    <property type="evidence" value="ECO:0007669"/>
    <property type="project" value="UniProtKB-UniRule"/>
</dbReference>
<reference evidence="8" key="1">
    <citation type="journal article" date="2013" name="Proc. Natl. Acad. Sci. U.S.A.">
        <title>Genome structure and metabolic features in the red seaweed Chondrus crispus shed light on evolution of the Archaeplastida.</title>
        <authorList>
            <person name="Collen J."/>
            <person name="Porcel B."/>
            <person name="Carre W."/>
            <person name="Ball S.G."/>
            <person name="Chaparro C."/>
            <person name="Tonon T."/>
            <person name="Barbeyron T."/>
            <person name="Michel G."/>
            <person name="Noel B."/>
            <person name="Valentin K."/>
            <person name="Elias M."/>
            <person name="Artiguenave F."/>
            <person name="Arun A."/>
            <person name="Aury J.M."/>
            <person name="Barbosa-Neto J.F."/>
            <person name="Bothwell J.H."/>
            <person name="Bouget F.Y."/>
            <person name="Brillet L."/>
            <person name="Cabello-Hurtado F."/>
            <person name="Capella-Gutierrez S."/>
            <person name="Charrier B."/>
            <person name="Cladiere L."/>
            <person name="Cock J.M."/>
            <person name="Coelho S.M."/>
            <person name="Colleoni C."/>
            <person name="Czjzek M."/>
            <person name="Da Silva C."/>
            <person name="Delage L."/>
            <person name="Denoeud F."/>
            <person name="Deschamps P."/>
            <person name="Dittami S.M."/>
            <person name="Gabaldon T."/>
            <person name="Gachon C.M."/>
            <person name="Groisillier A."/>
            <person name="Herve C."/>
            <person name="Jabbari K."/>
            <person name="Katinka M."/>
            <person name="Kloareg B."/>
            <person name="Kowalczyk N."/>
            <person name="Labadie K."/>
            <person name="Leblanc C."/>
            <person name="Lopez P.J."/>
            <person name="McLachlan D.H."/>
            <person name="Meslet-Cladiere L."/>
            <person name="Moustafa A."/>
            <person name="Nehr Z."/>
            <person name="Nyvall Collen P."/>
            <person name="Panaud O."/>
            <person name="Partensky F."/>
            <person name="Poulain J."/>
            <person name="Rensing S.A."/>
            <person name="Rousvoal S."/>
            <person name="Samson G."/>
            <person name="Symeonidi A."/>
            <person name="Weissenbach J."/>
            <person name="Zambounis A."/>
            <person name="Wincker P."/>
            <person name="Boyen C."/>
        </authorList>
    </citation>
    <scope>NUCLEOTIDE SEQUENCE [LARGE SCALE GENOMIC DNA]</scope>
    <source>
        <strain evidence="8">cv. Stackhouse</strain>
    </source>
</reference>
<comment type="subcellular location">
    <subcellularLocation>
        <location evidence="4">Cytoplasm</location>
    </subcellularLocation>
</comment>
<evidence type="ECO:0000256" key="3">
    <source>
        <dbReference type="ARBA" id="ARBA00022917"/>
    </source>
</evidence>
<name>R7QIM6_CHOCR</name>
<dbReference type="HAMAP" id="MF_03007">
    <property type="entry name" value="eIF3h"/>
    <property type="match status" value="1"/>
</dbReference>
<dbReference type="EMBL" id="HG001920">
    <property type="protein sequence ID" value="CDF38367.1"/>
    <property type="molecule type" value="Genomic_DNA"/>
</dbReference>
<evidence type="ECO:0000256" key="4">
    <source>
        <dbReference type="HAMAP-Rule" id="MF_03007"/>
    </source>
</evidence>
<evidence type="ECO:0000313" key="8">
    <source>
        <dbReference type="Proteomes" id="UP000012073"/>
    </source>
</evidence>
<dbReference type="Proteomes" id="UP000012073">
    <property type="component" value="Unassembled WGS sequence"/>
</dbReference>
<evidence type="ECO:0000313" key="7">
    <source>
        <dbReference type="EMBL" id="CDF38367.1"/>
    </source>
</evidence>
<dbReference type="Pfam" id="PF01398">
    <property type="entry name" value="JAB"/>
    <property type="match status" value="1"/>
</dbReference>
<dbReference type="STRING" id="2769.R7QIM6"/>
<dbReference type="PROSITE" id="PS50249">
    <property type="entry name" value="MPN"/>
    <property type="match status" value="1"/>
</dbReference>
<evidence type="ECO:0000256" key="2">
    <source>
        <dbReference type="ARBA" id="ARBA00022540"/>
    </source>
</evidence>
<evidence type="ECO:0000256" key="5">
    <source>
        <dbReference type="SAM" id="MobiDB-lite"/>
    </source>
</evidence>
<dbReference type="PhylomeDB" id="R7QIM6"/>
<dbReference type="InterPro" id="IPR037518">
    <property type="entry name" value="MPN"/>
</dbReference>
<dbReference type="AlphaFoldDB" id="R7QIM6"/>
<comment type="similarity">
    <text evidence="4">Belongs to the eIF-3 subunit H family.</text>
</comment>
<dbReference type="GeneID" id="17325970"/>
<keyword evidence="3 4" id="KW-0648">Protein biosynthesis</keyword>
<comment type="function">
    <text evidence="4">Component of the eukaryotic translation initiation factor 3 (eIF-3) complex, which is involved in protein synthesis of a specialized repertoire of mRNAs and, together with other initiation factors, stimulates binding of mRNA and methionyl-tRNAi to the 40S ribosome. The eIF-3 complex specifically targets and initiates translation of a subset of mRNAs involved in cell proliferation.</text>
</comment>
<protein>
    <recommendedName>
        <fullName evidence="4">Eukaryotic translation initiation factor 3 subunit H</fullName>
        <shortName evidence="4">eIF3h</shortName>
    </recommendedName>
</protein>
<dbReference type="InterPro" id="IPR000555">
    <property type="entry name" value="JAMM/MPN+_dom"/>
</dbReference>
<dbReference type="CDD" id="cd08065">
    <property type="entry name" value="MPN_eIF3h"/>
    <property type="match status" value="1"/>
</dbReference>
<gene>
    <name evidence="7" type="ORF">CHC_T00008730001</name>
</gene>
<dbReference type="SMART" id="SM00232">
    <property type="entry name" value="JAB_MPN"/>
    <property type="match status" value="1"/>
</dbReference>
<dbReference type="RefSeq" id="XP_005718252.1">
    <property type="nucleotide sequence ID" value="XM_005718195.1"/>
</dbReference>
<keyword evidence="8" id="KW-1185">Reference proteome</keyword>
<dbReference type="Gramene" id="CDF38367">
    <property type="protein sequence ID" value="CDF38367"/>
    <property type="gene ID" value="CHC_T00008730001"/>
</dbReference>
<feature type="domain" description="MPN" evidence="6">
    <location>
        <begin position="16"/>
        <end position="162"/>
    </location>
</feature>
<dbReference type="InterPro" id="IPR027524">
    <property type="entry name" value="eIF3h"/>
</dbReference>
<dbReference type="PANTHER" id="PTHR10410">
    <property type="entry name" value="EUKARYOTIC TRANSLATION INITIATION FACTOR 3 -RELATED"/>
    <property type="match status" value="1"/>
</dbReference>
<dbReference type="GO" id="GO:0008237">
    <property type="term" value="F:metallopeptidase activity"/>
    <property type="evidence" value="ECO:0007669"/>
    <property type="project" value="InterPro"/>
</dbReference>
<comment type="subunit">
    <text evidence="4">Component of the eukaryotic translation initiation factor 3 (eIF-3) complex.</text>
</comment>
<keyword evidence="2 4" id="KW-0396">Initiation factor</keyword>
<proteinExistence type="inferred from homology"/>
<dbReference type="GO" id="GO:0005852">
    <property type="term" value="C:eukaryotic translation initiation factor 3 complex"/>
    <property type="evidence" value="ECO:0007669"/>
    <property type="project" value="UniProtKB-UniRule"/>
</dbReference>
<dbReference type="KEGG" id="ccp:CHC_T00008730001"/>
<keyword evidence="1 4" id="KW-0963">Cytoplasm</keyword>
<dbReference type="OMA" id="WYQSTYF"/>
<evidence type="ECO:0000259" key="6">
    <source>
        <dbReference type="PROSITE" id="PS50249"/>
    </source>
</evidence>
<sequence>MDSATEVLDQPQIERVQLEGLVVMKVIKHCQENFPMTVMGQLLGMDRNETLEITNCYPFISPPTGAATAGPDGVDTVAFEREQHRYQREMMWCVREARIDHQVVGWYQSSGSQMGSFLSSQWIETQFNYQINLSNIVCLVYDPVRTEEGTLSIHAYRLTKKFMDVMRKQDFSSLGFSNLSVSASTIIEEVPVTLHNSSLINAALVELDYADEFSGANDVELSRLSISDKPVLEQSMDFLISDLDALGREQSKYSYYMRNLVRGQGQLLERMRKRRAENANRTAKGEEPLQEDDDVQQMFEKEPSRLDTKILLKELDSYVESIKSLASEGIVKQYGVSGVQAGEE</sequence>
<dbReference type="GO" id="GO:0001732">
    <property type="term" value="P:formation of cytoplasmic translation initiation complex"/>
    <property type="evidence" value="ECO:0007669"/>
    <property type="project" value="UniProtKB-UniRule"/>
</dbReference>
<dbReference type="Gene3D" id="3.40.140.10">
    <property type="entry name" value="Cytidine Deaminase, domain 2"/>
    <property type="match status" value="1"/>
</dbReference>
<dbReference type="InterPro" id="IPR050242">
    <property type="entry name" value="JAMM_MPN+_peptidase_M67A"/>
</dbReference>
<dbReference type="GO" id="GO:0033290">
    <property type="term" value="C:eukaryotic 48S preinitiation complex"/>
    <property type="evidence" value="ECO:0007669"/>
    <property type="project" value="UniProtKB-UniRule"/>
</dbReference>
<organism evidence="7 8">
    <name type="scientific">Chondrus crispus</name>
    <name type="common">Carrageen Irish moss</name>
    <name type="synonym">Polymorpha crispa</name>
    <dbReference type="NCBI Taxonomy" id="2769"/>
    <lineage>
        <taxon>Eukaryota</taxon>
        <taxon>Rhodophyta</taxon>
        <taxon>Florideophyceae</taxon>
        <taxon>Rhodymeniophycidae</taxon>
        <taxon>Gigartinales</taxon>
        <taxon>Gigartinaceae</taxon>
        <taxon>Chondrus</taxon>
    </lineage>
</organism>
<feature type="region of interest" description="Disordered" evidence="5">
    <location>
        <begin position="275"/>
        <end position="295"/>
    </location>
</feature>
<evidence type="ECO:0000256" key="1">
    <source>
        <dbReference type="ARBA" id="ARBA00022490"/>
    </source>
</evidence>
<dbReference type="GO" id="GO:0003743">
    <property type="term" value="F:translation initiation factor activity"/>
    <property type="evidence" value="ECO:0007669"/>
    <property type="project" value="UniProtKB-UniRule"/>
</dbReference>
<accession>R7QIM6</accession>
<dbReference type="Pfam" id="PF19445">
    <property type="entry name" value="eIF3h_C"/>
    <property type="match status" value="1"/>
</dbReference>
<dbReference type="OrthoDB" id="10265695at2759"/>
<dbReference type="InterPro" id="IPR045810">
    <property type="entry name" value="eIF3h_C"/>
</dbReference>